<dbReference type="CDD" id="cd00229">
    <property type="entry name" value="SGNH_hydrolase"/>
    <property type="match status" value="1"/>
</dbReference>
<dbReference type="PANTHER" id="PTHR30383">
    <property type="entry name" value="THIOESTERASE 1/PROTEASE 1/LYSOPHOSPHOLIPASE L1"/>
    <property type="match status" value="1"/>
</dbReference>
<sequence length="224" mass="24796">MDTATSSLASITPTNINLRLLCFGASITAGWSANGTHLYPYSIRLSARLADELQTSHFSIDVDGSSGDTAINGQYLNRMRQDMKDEKIHYDWVIVQGGGNDLGWDRTPEDIFAALRVVWDIPLKAGAKVLALTVTEHGNDNAQQNEKREILNALVSSYHADGFYTADLATAIPYKSMPVEKRKKIWSDDTHFTKEGYELMGDAIADRLVEIIGKSESLWGKAEL</sequence>
<dbReference type="SUPFAM" id="SSF52266">
    <property type="entry name" value="SGNH hydrolase"/>
    <property type="match status" value="1"/>
</dbReference>
<proteinExistence type="predicted"/>
<name>A0ABR4AQZ0_9LECA</name>
<dbReference type="InterPro" id="IPR036514">
    <property type="entry name" value="SGNH_hydro_sf"/>
</dbReference>
<organism evidence="2 3">
    <name type="scientific">Lepraria finkii</name>
    <dbReference type="NCBI Taxonomy" id="1340010"/>
    <lineage>
        <taxon>Eukaryota</taxon>
        <taxon>Fungi</taxon>
        <taxon>Dikarya</taxon>
        <taxon>Ascomycota</taxon>
        <taxon>Pezizomycotina</taxon>
        <taxon>Lecanoromycetes</taxon>
        <taxon>OSLEUM clade</taxon>
        <taxon>Lecanoromycetidae</taxon>
        <taxon>Lecanorales</taxon>
        <taxon>Lecanorineae</taxon>
        <taxon>Stereocaulaceae</taxon>
        <taxon>Lepraria</taxon>
    </lineage>
</organism>
<evidence type="ECO:0000313" key="3">
    <source>
        <dbReference type="Proteomes" id="UP001590951"/>
    </source>
</evidence>
<evidence type="ECO:0000313" key="2">
    <source>
        <dbReference type="EMBL" id="KAL2047890.1"/>
    </source>
</evidence>
<dbReference type="Proteomes" id="UP001590951">
    <property type="component" value="Unassembled WGS sequence"/>
</dbReference>
<feature type="domain" description="SGNH hydrolase-type esterase" evidence="1">
    <location>
        <begin position="22"/>
        <end position="199"/>
    </location>
</feature>
<dbReference type="PANTHER" id="PTHR30383:SF19">
    <property type="entry name" value="FIBRONECTIN TYPE-III DOMAIN-CONTAINING PROTEIN"/>
    <property type="match status" value="1"/>
</dbReference>
<comment type="caution">
    <text evidence="2">The sequence shown here is derived from an EMBL/GenBank/DDBJ whole genome shotgun (WGS) entry which is preliminary data.</text>
</comment>
<dbReference type="InterPro" id="IPR051532">
    <property type="entry name" value="Ester_Hydrolysis_Enzymes"/>
</dbReference>
<accession>A0ABR4AQZ0</accession>
<gene>
    <name evidence="2" type="ORF">ABVK25_011221</name>
</gene>
<evidence type="ECO:0000259" key="1">
    <source>
        <dbReference type="Pfam" id="PF13472"/>
    </source>
</evidence>
<dbReference type="EMBL" id="JBHFEH010000089">
    <property type="protein sequence ID" value="KAL2047890.1"/>
    <property type="molecule type" value="Genomic_DNA"/>
</dbReference>
<dbReference type="Pfam" id="PF13472">
    <property type="entry name" value="Lipase_GDSL_2"/>
    <property type="match status" value="1"/>
</dbReference>
<protein>
    <recommendedName>
        <fullName evidence="1">SGNH hydrolase-type esterase domain-containing protein</fullName>
    </recommendedName>
</protein>
<keyword evidence="3" id="KW-1185">Reference proteome</keyword>
<reference evidence="2 3" key="1">
    <citation type="submission" date="2024-09" db="EMBL/GenBank/DDBJ databases">
        <title>Rethinking Asexuality: The Enigmatic Case of Functional Sexual Genes in Lepraria (Stereocaulaceae).</title>
        <authorList>
            <person name="Doellman M."/>
            <person name="Sun Y."/>
            <person name="Barcenas-Pena A."/>
            <person name="Lumbsch H.T."/>
            <person name="Grewe F."/>
        </authorList>
    </citation>
    <scope>NUCLEOTIDE SEQUENCE [LARGE SCALE GENOMIC DNA]</scope>
    <source>
        <strain evidence="2 3">Grewe 0041</strain>
    </source>
</reference>
<dbReference type="Gene3D" id="3.40.50.1110">
    <property type="entry name" value="SGNH hydrolase"/>
    <property type="match status" value="1"/>
</dbReference>
<dbReference type="InterPro" id="IPR013830">
    <property type="entry name" value="SGNH_hydro"/>
</dbReference>